<name>X1BS66_9ZZZZ</name>
<protein>
    <submittedName>
        <fullName evidence="1">Uncharacterized protein</fullName>
    </submittedName>
</protein>
<comment type="caution">
    <text evidence="1">The sequence shown here is derived from an EMBL/GenBank/DDBJ whole genome shotgun (WGS) entry which is preliminary data.</text>
</comment>
<evidence type="ECO:0000313" key="1">
    <source>
        <dbReference type="EMBL" id="GAG97935.1"/>
    </source>
</evidence>
<feature type="non-terminal residue" evidence="1">
    <location>
        <position position="46"/>
    </location>
</feature>
<sequence length="46" mass="4907">MWWEPVGTAYNVSVLKTGGAETAGLATMYAKLAAGPVEDYASKLMR</sequence>
<proteinExistence type="predicted"/>
<dbReference type="AlphaFoldDB" id="X1BS66"/>
<accession>X1BS66</accession>
<organism evidence="1">
    <name type="scientific">marine sediment metagenome</name>
    <dbReference type="NCBI Taxonomy" id="412755"/>
    <lineage>
        <taxon>unclassified sequences</taxon>
        <taxon>metagenomes</taxon>
        <taxon>ecological metagenomes</taxon>
    </lineage>
</organism>
<reference evidence="1" key="1">
    <citation type="journal article" date="2014" name="Front. Microbiol.">
        <title>High frequency of phylogenetically diverse reductive dehalogenase-homologous genes in deep subseafloor sedimentary metagenomes.</title>
        <authorList>
            <person name="Kawai M."/>
            <person name="Futagami T."/>
            <person name="Toyoda A."/>
            <person name="Takaki Y."/>
            <person name="Nishi S."/>
            <person name="Hori S."/>
            <person name="Arai W."/>
            <person name="Tsubouchi T."/>
            <person name="Morono Y."/>
            <person name="Uchiyama I."/>
            <person name="Ito T."/>
            <person name="Fujiyama A."/>
            <person name="Inagaki F."/>
            <person name="Takami H."/>
        </authorList>
    </citation>
    <scope>NUCLEOTIDE SEQUENCE</scope>
    <source>
        <strain evidence="1">Expedition CK06-06</strain>
    </source>
</reference>
<dbReference type="EMBL" id="BART01029166">
    <property type="protein sequence ID" value="GAG97935.1"/>
    <property type="molecule type" value="Genomic_DNA"/>
</dbReference>
<gene>
    <name evidence="1" type="ORF">S01H4_51253</name>
</gene>